<dbReference type="InterPro" id="IPR012341">
    <property type="entry name" value="6hp_glycosidase-like_sf"/>
</dbReference>
<dbReference type="Pfam" id="PF05147">
    <property type="entry name" value="LANC_like"/>
    <property type="match status" value="1"/>
</dbReference>
<feature type="domain" description="Lantibiotic biosynthesis protein dehydration" evidence="2">
    <location>
        <begin position="461"/>
        <end position="589"/>
    </location>
</feature>
<keyword evidence="1" id="KW-0862">Zinc</keyword>
<dbReference type="PIRSF" id="PIRSF037228">
    <property type="entry name" value="Lant_mod_RumM"/>
    <property type="match status" value="1"/>
</dbReference>
<evidence type="ECO:0000313" key="3">
    <source>
        <dbReference type="EMBL" id="GBG17164.1"/>
    </source>
</evidence>
<dbReference type="PRINTS" id="PR01950">
    <property type="entry name" value="LANCSUPER"/>
</dbReference>
<evidence type="ECO:0000256" key="1">
    <source>
        <dbReference type="PIRSR" id="PIRSR607822-1"/>
    </source>
</evidence>
<sequence>MIALPRNVCQKMKVKTSDLTQIIAQASCLSERMGKQLQVIDSEQQLISCLQRWCKVSAHGNWEKFQKRLLWDGLDVEQVQQALRSLPIVDSQVLPVWAETLRAMIETAYNFHPPSLIPINPQEHIAFQELLLPAISVARQQLLTRLGTNSLSDEHLPLKILSKSSYLTFERSLLEKLLNLSAKTLTTEYSRSVALMEIQLQNQTTPQDEYNTFVENLLGDGMLGFFQQYPVLGRLMATAINFWVEEIADFLHRLQVDIPAIQQTFSPSQPDLGKVLDVQPSLSDPHHQGRTVTALTFESGLKLVYKPKGLGAEVAFTQFLNWCNQQDISLLFKVLKICDRSDYGWVEYIEHLPCADKAAAQRFYQRSGMLLCLLHILRVTDCHHQNLVANGEHFILVDMETLMQPEAKLIADFPQETEVEKIVGKQFWDSVVRTGFLPRWGFLENGCIAYQNNALSRCQNHPSPALTNVPMLDGIPLEGVDYLDEIVWGFEQMYRLLISRKHILLAEDSPLAALKNVQVRFMFRMSKVYAKILEHIQSPKWLRNGIDRSIEIDHLSRAFLVIDEKPHYWRILSNELQAMEQLDIPYFSACPGSDELVLEPGKSIAEYFQEPSYKTVQTQLESLSTEDLAQQVEIIKGCFYAEGKTVNLQGNSITLDSVKSQSHSLVPLTKEQLLQEATRLAEEIQARAIWGSDGSVKWIGFNYFPNAKCFQFEPLGDNLYNGNSGIALFLAALDYVRGTNQFRELVMGALFSTRKFLQTFDFESHRRFVRQGIGGGMGLGSLIYGLVTTSQFLRQPALMEDAAKIANFITPELIAADQQFDIIYGASGAILGLLSLYHHTQEPKILEPAINCGQHLLNHQVKAAGIPQAWNILQQGQYIGFFHGAGGIAYALLRLYAVTADSAYLAAAKAAITYKWSVFQQQPEENIQCSRFDIAEEILLARLASLSILNTNDVDQELEIVLRTTCTNDLIDVDSIECGNFGKIEMLLLAAQKLNRPKLREEALIRASYIVNNAQLVGGYQFLKLPSSVFNPGLFQGTTGIGYELLRLVEDSLPSILSF</sequence>
<dbReference type="InterPro" id="IPR025410">
    <property type="entry name" value="Lant_dehyd"/>
</dbReference>
<proteinExistence type="predicted"/>
<reference evidence="3 4" key="1">
    <citation type="submission" date="2017-06" db="EMBL/GenBank/DDBJ databases">
        <title>Genome sequencing of cyanobaciteial culture collection at National Institute for Environmental Studies (NIES).</title>
        <authorList>
            <person name="Hirose Y."/>
            <person name="Shimura Y."/>
            <person name="Fujisawa T."/>
            <person name="Nakamura Y."/>
            <person name="Kawachi M."/>
        </authorList>
    </citation>
    <scope>NUCLEOTIDE SEQUENCE [LARGE SCALE GENOMIC DNA]</scope>
    <source>
        <strain evidence="3 4">NIES-4072</strain>
    </source>
</reference>
<dbReference type="EMBL" id="BDUD01000001">
    <property type="protein sequence ID" value="GBG17164.1"/>
    <property type="molecule type" value="Genomic_DNA"/>
</dbReference>
<dbReference type="Pfam" id="PF13575">
    <property type="entry name" value="DUF4135"/>
    <property type="match status" value="2"/>
</dbReference>
<gene>
    <name evidence="3" type="ORF">NIES4072_08130</name>
</gene>
<dbReference type="InterPro" id="IPR017146">
    <property type="entry name" value="Lanti_2_LanM"/>
</dbReference>
<dbReference type="GO" id="GO:0031179">
    <property type="term" value="P:peptide modification"/>
    <property type="evidence" value="ECO:0007669"/>
    <property type="project" value="InterPro"/>
</dbReference>
<evidence type="ECO:0000259" key="2">
    <source>
        <dbReference type="Pfam" id="PF13575"/>
    </source>
</evidence>
<dbReference type="AlphaFoldDB" id="A0A2R5FNH0"/>
<keyword evidence="1" id="KW-0479">Metal-binding</keyword>
<name>A0A2R5FNH0_NOSCO</name>
<feature type="domain" description="Lantibiotic biosynthesis protein dehydration" evidence="2">
    <location>
        <begin position="229"/>
        <end position="454"/>
    </location>
</feature>
<comment type="caution">
    <text evidence="3">The sequence shown here is derived from an EMBL/GenBank/DDBJ whole genome shotgun (WGS) entry which is preliminary data.</text>
</comment>
<dbReference type="Gene3D" id="1.50.10.10">
    <property type="match status" value="1"/>
</dbReference>
<dbReference type="GO" id="GO:0005975">
    <property type="term" value="P:carbohydrate metabolic process"/>
    <property type="evidence" value="ECO:0007669"/>
    <property type="project" value="InterPro"/>
</dbReference>
<dbReference type="Proteomes" id="UP000245124">
    <property type="component" value="Unassembled WGS sequence"/>
</dbReference>
<organism evidence="3 4">
    <name type="scientific">Nostoc commune NIES-4072</name>
    <dbReference type="NCBI Taxonomy" id="2005467"/>
    <lineage>
        <taxon>Bacteria</taxon>
        <taxon>Bacillati</taxon>
        <taxon>Cyanobacteriota</taxon>
        <taxon>Cyanophyceae</taxon>
        <taxon>Nostocales</taxon>
        <taxon>Nostocaceae</taxon>
        <taxon>Nostoc</taxon>
    </lineage>
</organism>
<dbReference type="InterPro" id="IPR007822">
    <property type="entry name" value="LANC-like"/>
</dbReference>
<evidence type="ECO:0000313" key="4">
    <source>
        <dbReference type="Proteomes" id="UP000245124"/>
    </source>
</evidence>
<accession>A0A2R5FNH0</accession>
<dbReference type="GO" id="GO:0046872">
    <property type="term" value="F:metal ion binding"/>
    <property type="evidence" value="ECO:0007669"/>
    <property type="project" value="UniProtKB-KW"/>
</dbReference>
<dbReference type="NCBIfam" id="TIGR03897">
    <property type="entry name" value="lanti_2_LanM"/>
    <property type="match status" value="2"/>
</dbReference>
<dbReference type="CDD" id="cd04792">
    <property type="entry name" value="LanM-like"/>
    <property type="match status" value="1"/>
</dbReference>
<dbReference type="SUPFAM" id="SSF158745">
    <property type="entry name" value="LanC-like"/>
    <property type="match status" value="1"/>
</dbReference>
<feature type="binding site" evidence="1">
    <location>
        <position position="883"/>
    </location>
    <ligand>
        <name>Zn(2+)</name>
        <dbReference type="ChEBI" id="CHEBI:29105"/>
    </ligand>
</feature>
<dbReference type="OrthoDB" id="9148343at2"/>
<keyword evidence="4" id="KW-1185">Reference proteome</keyword>
<dbReference type="SMART" id="SM01260">
    <property type="entry name" value="LANC_like"/>
    <property type="match status" value="1"/>
</dbReference>
<protein>
    <submittedName>
        <fullName evidence="3">Lanthionine synthetase C family protein</fullName>
    </submittedName>
</protein>